<comment type="caution">
    <text evidence="3">The sequence shown here is derived from an EMBL/GenBank/DDBJ whole genome shotgun (WGS) entry which is preliminary data.</text>
</comment>
<dbReference type="PANTHER" id="PTHR42916">
    <property type="entry name" value="2-SUCCINYL-5-ENOLPYRUVYL-6-HYDROXY-3-CYCLOHEXENE-1-CARBOXYLATE SYNTHASE"/>
    <property type="match status" value="1"/>
</dbReference>
<evidence type="ECO:0000313" key="4">
    <source>
        <dbReference type="Proteomes" id="UP000442694"/>
    </source>
</evidence>
<gene>
    <name evidence="3" type="ORF">GCL57_04925</name>
</gene>
<dbReference type="InterPro" id="IPR029058">
    <property type="entry name" value="AB_hydrolase_fold"/>
</dbReference>
<accession>A0A833JDQ7</accession>
<dbReference type="Pfam" id="PF12697">
    <property type="entry name" value="Abhydrolase_6"/>
    <property type="match status" value="1"/>
</dbReference>
<dbReference type="PANTHER" id="PTHR42916:SF1">
    <property type="entry name" value="PROTEIN PHYLLO, CHLOROPLASTIC"/>
    <property type="match status" value="1"/>
</dbReference>
<dbReference type="GO" id="GO:0016787">
    <property type="term" value="F:hydrolase activity"/>
    <property type="evidence" value="ECO:0007669"/>
    <property type="project" value="UniProtKB-KW"/>
</dbReference>
<keyword evidence="3" id="KW-0378">Hydrolase</keyword>
<dbReference type="Proteomes" id="UP000442694">
    <property type="component" value="Unassembled WGS sequence"/>
</dbReference>
<evidence type="ECO:0000259" key="2">
    <source>
        <dbReference type="Pfam" id="PF12697"/>
    </source>
</evidence>
<feature type="domain" description="AB hydrolase-1" evidence="2">
    <location>
        <begin position="58"/>
        <end position="229"/>
    </location>
</feature>
<dbReference type="RefSeq" id="WP_152212168.1">
    <property type="nucleotide sequence ID" value="NZ_WFLN01000005.1"/>
</dbReference>
<dbReference type="GO" id="GO:0016829">
    <property type="term" value="F:lyase activity"/>
    <property type="evidence" value="ECO:0007669"/>
    <property type="project" value="UniProtKB-KW"/>
</dbReference>
<keyword evidence="1" id="KW-0456">Lyase</keyword>
<dbReference type="EMBL" id="WFLN01000005">
    <property type="protein sequence ID" value="KAB8031993.1"/>
    <property type="molecule type" value="Genomic_DNA"/>
</dbReference>
<dbReference type="Gene3D" id="3.40.50.1820">
    <property type="entry name" value="alpha/beta hydrolase"/>
    <property type="match status" value="1"/>
</dbReference>
<name>A0A833JDQ7_9BACT</name>
<reference evidence="3 4" key="1">
    <citation type="submission" date="2019-10" db="EMBL/GenBank/DDBJ databases">
        <title>New genus of Silvanigrellaceae.</title>
        <authorList>
            <person name="Pitt A."/>
            <person name="Hahn M.W."/>
        </authorList>
    </citation>
    <scope>NUCLEOTIDE SEQUENCE [LARGE SCALE GENOMIC DNA]</scope>
    <source>
        <strain evidence="3 4">33A1-SZDP</strain>
    </source>
</reference>
<keyword evidence="4" id="KW-1185">Reference proteome</keyword>
<dbReference type="AlphaFoldDB" id="A0A833JDQ7"/>
<protein>
    <submittedName>
        <fullName evidence="3">Alpha/beta fold hydrolase</fullName>
    </submittedName>
</protein>
<sequence>MINLHFIHGFLGFPNDWNIFKKDLINYNFKFHSISEYLPSTEDSSFKEWCKKFNAAVFNQKNKPQINILVGYSLGGRLALRAILESNDWNAGIIISANPGLKNENDRQVRLLNDSIWANRFLNENWDDVMNSWNSQGVFANIKNILKREESDFNRYEVAQILNYFSLGRQENLREKISTLHIPILWLAGENDIKFAEISDEMKQLNSCIQNHIIKDAGHRVPWESPHEFKEKLFSFLNKL</sequence>
<evidence type="ECO:0000313" key="3">
    <source>
        <dbReference type="EMBL" id="KAB8031993.1"/>
    </source>
</evidence>
<dbReference type="InterPro" id="IPR000073">
    <property type="entry name" value="AB_hydrolase_1"/>
</dbReference>
<evidence type="ECO:0000256" key="1">
    <source>
        <dbReference type="ARBA" id="ARBA00023239"/>
    </source>
</evidence>
<organism evidence="3 4">
    <name type="scientific">Fluviispira multicolorata</name>
    <dbReference type="NCBI Taxonomy" id="2654512"/>
    <lineage>
        <taxon>Bacteria</taxon>
        <taxon>Pseudomonadati</taxon>
        <taxon>Bdellovibrionota</taxon>
        <taxon>Oligoflexia</taxon>
        <taxon>Silvanigrellales</taxon>
        <taxon>Silvanigrellaceae</taxon>
        <taxon>Fluviispira</taxon>
    </lineage>
</organism>
<proteinExistence type="predicted"/>
<dbReference type="SUPFAM" id="SSF53474">
    <property type="entry name" value="alpha/beta-Hydrolases"/>
    <property type="match status" value="1"/>
</dbReference>